<dbReference type="InterPro" id="IPR013752">
    <property type="entry name" value="KPA_reductase"/>
</dbReference>
<gene>
    <name evidence="3" type="ORF">AA0117_g6301</name>
</gene>
<protein>
    <recommendedName>
        <fullName evidence="5">2-dehydropantoate 2-reductase</fullName>
    </recommendedName>
</protein>
<feature type="domain" description="Ketopantoate reductase C-terminal" evidence="2">
    <location>
        <begin position="227"/>
        <end position="352"/>
    </location>
</feature>
<organism evidence="3 4">
    <name type="scientific">Alternaria alternata</name>
    <name type="common">Alternaria rot fungus</name>
    <name type="synonym">Torula alternata</name>
    <dbReference type="NCBI Taxonomy" id="5599"/>
    <lineage>
        <taxon>Eukaryota</taxon>
        <taxon>Fungi</taxon>
        <taxon>Dikarya</taxon>
        <taxon>Ascomycota</taxon>
        <taxon>Pezizomycotina</taxon>
        <taxon>Dothideomycetes</taxon>
        <taxon>Pleosporomycetidae</taxon>
        <taxon>Pleosporales</taxon>
        <taxon>Pleosporineae</taxon>
        <taxon>Pleosporaceae</taxon>
        <taxon>Alternaria</taxon>
        <taxon>Alternaria sect. Alternaria</taxon>
        <taxon>Alternaria alternata complex</taxon>
    </lineage>
</organism>
<dbReference type="AlphaFoldDB" id="A0A4Q4NH99"/>
<evidence type="ECO:0000313" key="3">
    <source>
        <dbReference type="EMBL" id="RYN75545.1"/>
    </source>
</evidence>
<reference evidence="4" key="1">
    <citation type="journal article" date="2019" name="bioRxiv">
        <title>Genomics, evolutionary history and diagnostics of the Alternaria alternata species group including apple and Asian pear pathotypes.</title>
        <authorList>
            <person name="Armitage A.D."/>
            <person name="Cockerton H.M."/>
            <person name="Sreenivasaprasad S."/>
            <person name="Woodhall J.W."/>
            <person name="Lane C.R."/>
            <person name="Harrison R.J."/>
            <person name="Clarkson J.P."/>
        </authorList>
    </citation>
    <scope>NUCLEOTIDE SEQUENCE [LARGE SCALE GENOMIC DNA]</scope>
    <source>
        <strain evidence="4">FERA 1177</strain>
    </source>
</reference>
<comment type="caution">
    <text evidence="3">The sequence shown here is derived from an EMBL/GenBank/DDBJ whole genome shotgun (WGS) entry which is preliminary data.</text>
</comment>
<dbReference type="SUPFAM" id="SSF48179">
    <property type="entry name" value="6-phosphogluconate dehydrogenase C-terminal domain-like"/>
    <property type="match status" value="1"/>
</dbReference>
<dbReference type="PANTHER" id="PTHR21708:SF30">
    <property type="entry name" value="2-DEHYDROPANTOATE 2-REDUCTASE-RELATED"/>
    <property type="match status" value="1"/>
</dbReference>
<accession>A0A4Q4NH99</accession>
<dbReference type="SUPFAM" id="SSF51735">
    <property type="entry name" value="NAD(P)-binding Rossmann-fold domains"/>
    <property type="match status" value="1"/>
</dbReference>
<dbReference type="Gene3D" id="1.10.1040.10">
    <property type="entry name" value="N-(1-d-carboxylethyl)-l-norvaline Dehydrogenase, domain 2"/>
    <property type="match status" value="1"/>
</dbReference>
<dbReference type="Pfam" id="PF08546">
    <property type="entry name" value="ApbA_C"/>
    <property type="match status" value="1"/>
</dbReference>
<feature type="domain" description="Ketopantoate reductase N-terminal" evidence="1">
    <location>
        <begin position="9"/>
        <end position="194"/>
    </location>
</feature>
<dbReference type="Proteomes" id="UP000291422">
    <property type="component" value="Unassembled WGS sequence"/>
</dbReference>
<dbReference type="PANTHER" id="PTHR21708">
    <property type="entry name" value="PROBABLE 2-DEHYDROPANTOATE 2-REDUCTASE"/>
    <property type="match status" value="1"/>
</dbReference>
<proteinExistence type="predicted"/>
<evidence type="ECO:0000259" key="1">
    <source>
        <dbReference type="Pfam" id="PF02558"/>
    </source>
</evidence>
<evidence type="ECO:0000259" key="2">
    <source>
        <dbReference type="Pfam" id="PF08546"/>
    </source>
</evidence>
<dbReference type="GO" id="GO:0005737">
    <property type="term" value="C:cytoplasm"/>
    <property type="evidence" value="ECO:0007669"/>
    <property type="project" value="TreeGrafter"/>
</dbReference>
<dbReference type="Gene3D" id="3.40.50.720">
    <property type="entry name" value="NAD(P)-binding Rossmann-like Domain"/>
    <property type="match status" value="1"/>
</dbReference>
<dbReference type="InterPro" id="IPR008927">
    <property type="entry name" value="6-PGluconate_DH-like_C_sf"/>
</dbReference>
<dbReference type="InterPro" id="IPR051402">
    <property type="entry name" value="KPR-Related"/>
</dbReference>
<dbReference type="Pfam" id="PF02558">
    <property type="entry name" value="ApbA"/>
    <property type="match status" value="1"/>
</dbReference>
<evidence type="ECO:0000313" key="4">
    <source>
        <dbReference type="Proteomes" id="UP000291422"/>
    </source>
</evidence>
<sequence>MADSNKKSVLIVGGGAVGAIAAVNLEAGGLATVTLVLRSNYDVVKEHGYTISSCDHGNLKGWRPSVGMFGNFTLLHLDDFWGRPNIQTECGFIPDLVGEGIEQPFDYVMLCTKNMPDILPTAVDLISPALPTGSNASKTTLILLQNGLNIEKPFLRPHPNVCILSGISMIGSAETMPGTIVQDEGDKLLIGAFPTSNINPAVPERRAEEFVHMYSAGGKTKCTYSPNVLHDRWKKLVFNACLNPICAITGLDDGRLRLADGALDGLVRPAMREIVAAAKAVCGVDLDPGVVEETIHVDPLESWLKPSMQQDLEKGNFLEYENLLGEPLRAGRNAGVSMPTLEVLYYLAKAIQWRIKEKRGLVEVPGKK</sequence>
<dbReference type="FunFam" id="1.10.1040.10:FF:000017">
    <property type="entry name" value="2-dehydropantoate 2-reductase"/>
    <property type="match status" value="1"/>
</dbReference>
<evidence type="ECO:0008006" key="5">
    <source>
        <dbReference type="Google" id="ProtNLM"/>
    </source>
</evidence>
<dbReference type="InterPro" id="IPR013328">
    <property type="entry name" value="6PGD_dom2"/>
</dbReference>
<dbReference type="InterPro" id="IPR013332">
    <property type="entry name" value="KPR_N"/>
</dbReference>
<dbReference type="EMBL" id="PDXD01000014">
    <property type="protein sequence ID" value="RYN75545.1"/>
    <property type="molecule type" value="Genomic_DNA"/>
</dbReference>
<name>A0A4Q4NH99_ALTAL</name>
<dbReference type="VEuPathDB" id="FungiDB:CC77DRAFT_1023969"/>
<dbReference type="InterPro" id="IPR036291">
    <property type="entry name" value="NAD(P)-bd_dom_sf"/>
</dbReference>